<dbReference type="PANTHER" id="PTHR11054">
    <property type="entry name" value="6-PHOSPHOGLUCONOLACTONASE"/>
    <property type="match status" value="1"/>
</dbReference>
<comment type="pathway">
    <text evidence="2">Carbohydrate degradation; pentose phosphate pathway; D-ribulose 5-phosphate from D-glucose 6-phosphate (oxidative stage): step 2/3.</text>
</comment>
<evidence type="ECO:0000256" key="1">
    <source>
        <dbReference type="ARBA" id="ARBA00010662"/>
    </source>
</evidence>
<dbReference type="Pfam" id="PF01182">
    <property type="entry name" value="Glucosamine_iso"/>
    <property type="match status" value="1"/>
</dbReference>
<evidence type="ECO:0000313" key="4">
    <source>
        <dbReference type="EMBL" id="KAG9510024.1"/>
    </source>
</evidence>
<gene>
    <name evidence="4" type="primary">PGLS</name>
    <name evidence="4" type="ORF">GZH46_01445</name>
</gene>
<dbReference type="InterPro" id="IPR039104">
    <property type="entry name" value="6PGL"/>
</dbReference>
<dbReference type="InterPro" id="IPR005900">
    <property type="entry name" value="6-phosphogluconolactonase_DevB"/>
</dbReference>
<dbReference type="Gene3D" id="3.40.50.1360">
    <property type="match status" value="1"/>
</dbReference>
<dbReference type="InterPro" id="IPR006148">
    <property type="entry name" value="Glc/Gal-6P_isomerase"/>
</dbReference>
<evidence type="ECO:0000259" key="3">
    <source>
        <dbReference type="Pfam" id="PF01182"/>
    </source>
</evidence>
<comment type="catalytic activity">
    <reaction evidence="2">
        <text>6-phospho-D-glucono-1,5-lactone + H2O = 6-phospho-D-gluconate + H(+)</text>
        <dbReference type="Rhea" id="RHEA:12556"/>
        <dbReference type="ChEBI" id="CHEBI:15377"/>
        <dbReference type="ChEBI" id="CHEBI:15378"/>
        <dbReference type="ChEBI" id="CHEBI:57955"/>
        <dbReference type="ChEBI" id="CHEBI:58759"/>
        <dbReference type="EC" id="3.1.1.31"/>
    </reaction>
</comment>
<accession>A0ABQ7S9B0</accession>
<dbReference type="SUPFAM" id="SSF100950">
    <property type="entry name" value="NagB/RpiA/CoA transferase-like"/>
    <property type="match status" value="1"/>
</dbReference>
<dbReference type="InterPro" id="IPR037171">
    <property type="entry name" value="NagB/RpiA_transferase-like"/>
</dbReference>
<dbReference type="NCBIfam" id="TIGR01198">
    <property type="entry name" value="pgl"/>
    <property type="match status" value="1"/>
</dbReference>
<sequence length="248" mass="27615">MVVEYKRCPTSGISDELAKLIEEAYAATSYEQHFNIGLSGGSLPGLLMTALENVTLPDWKKFRFMFCDERCVSFESEDSTFGVYRKLIGEIHQKSGPEVVPISLSQFITIDPSLKNSKCADDYQSKVRRHFQLSNAASSPPKFDILFLGVGPDGHTCSLFPNHKLLKETSKWVAFIGDSPKPPPERVTFTYQVLNNSKLCVFVATGKGKAEIIKEILVDKKPYPARLVEPTHGKTIWLVDDEAGSLLP</sequence>
<comment type="function">
    <text evidence="2">Hydrolysis of 6-phosphogluconolactone to 6-phosphogluconate.</text>
</comment>
<comment type="similarity">
    <text evidence="1 2">Belongs to the glucosamine/galactosamine-6-phosphate isomerase family. 6-phosphogluconolactonase subfamily.</text>
</comment>
<evidence type="ECO:0000313" key="5">
    <source>
        <dbReference type="Proteomes" id="UP000825002"/>
    </source>
</evidence>
<dbReference type="PANTHER" id="PTHR11054:SF0">
    <property type="entry name" value="6-PHOSPHOGLUCONOLACTONASE"/>
    <property type="match status" value="1"/>
</dbReference>
<evidence type="ECO:0000256" key="2">
    <source>
        <dbReference type="RuleBase" id="RU365095"/>
    </source>
</evidence>
<dbReference type="CDD" id="cd01400">
    <property type="entry name" value="6PGL"/>
    <property type="match status" value="1"/>
</dbReference>
<organism evidence="4 5">
    <name type="scientific">Fragariocoptes setiger</name>
    <dbReference type="NCBI Taxonomy" id="1670756"/>
    <lineage>
        <taxon>Eukaryota</taxon>
        <taxon>Metazoa</taxon>
        <taxon>Ecdysozoa</taxon>
        <taxon>Arthropoda</taxon>
        <taxon>Chelicerata</taxon>
        <taxon>Arachnida</taxon>
        <taxon>Acari</taxon>
        <taxon>Acariformes</taxon>
        <taxon>Trombidiformes</taxon>
        <taxon>Prostigmata</taxon>
        <taxon>Eupodina</taxon>
        <taxon>Eriophyoidea</taxon>
        <taxon>Phytoptidae</taxon>
        <taxon>Fragariocoptes</taxon>
    </lineage>
</organism>
<proteinExistence type="inferred from homology"/>
<name>A0ABQ7S9B0_9ACAR</name>
<keyword evidence="2" id="KW-0378">Hydrolase</keyword>
<protein>
    <recommendedName>
        <fullName evidence="2">6-phosphogluconolactonase</fullName>
        <shortName evidence="2">6PGL</shortName>
        <ecNumber evidence="2">3.1.1.31</ecNumber>
    </recommendedName>
</protein>
<dbReference type="EC" id="3.1.1.31" evidence="2"/>
<dbReference type="EMBL" id="JAIFTH010000258">
    <property type="protein sequence ID" value="KAG9510024.1"/>
    <property type="molecule type" value="Genomic_DNA"/>
</dbReference>
<feature type="non-terminal residue" evidence="4">
    <location>
        <position position="1"/>
    </location>
</feature>
<comment type="caution">
    <text evidence="4">The sequence shown here is derived from an EMBL/GenBank/DDBJ whole genome shotgun (WGS) entry which is preliminary data.</text>
</comment>
<reference evidence="4 5" key="1">
    <citation type="submission" date="2020-10" db="EMBL/GenBank/DDBJ databases">
        <authorList>
            <person name="Klimov P.B."/>
            <person name="Dyachkov S.M."/>
            <person name="Chetverikov P.E."/>
        </authorList>
    </citation>
    <scope>NUCLEOTIDE SEQUENCE [LARGE SCALE GENOMIC DNA]</scope>
    <source>
        <strain evidence="4">BMOC 18-1129-001#AD2665</strain>
        <tissue evidence="4">Entire mites</tissue>
    </source>
</reference>
<dbReference type="Proteomes" id="UP000825002">
    <property type="component" value="Unassembled WGS sequence"/>
</dbReference>
<keyword evidence="5" id="KW-1185">Reference proteome</keyword>
<feature type="domain" description="Glucosamine/galactosamine-6-phosphate isomerase" evidence="3">
    <location>
        <begin position="15"/>
        <end position="237"/>
    </location>
</feature>